<keyword evidence="1" id="KW-1133">Transmembrane helix</keyword>
<name>A0A1M4TPD8_9CLOT</name>
<organism evidence="2 3">
    <name type="scientific">Caloramator proteoclasticus DSM 10124</name>
    <dbReference type="NCBI Taxonomy" id="1121262"/>
    <lineage>
        <taxon>Bacteria</taxon>
        <taxon>Bacillati</taxon>
        <taxon>Bacillota</taxon>
        <taxon>Clostridia</taxon>
        <taxon>Eubacteriales</taxon>
        <taxon>Clostridiaceae</taxon>
        <taxon>Caloramator</taxon>
    </lineage>
</organism>
<feature type="transmembrane region" description="Helical" evidence="1">
    <location>
        <begin position="91"/>
        <end position="110"/>
    </location>
</feature>
<sequence>MKDESIKISYFICYKIVAYIIYFKKSNIFGVSMQDIIMLALFTEAIWETLKLIKTKDKINYDRIGATAVGILIAIAANVDIFSYLGRPLTIKYLGAILTGILISRGSNFIHDLLGSVSSMYQRNKP</sequence>
<dbReference type="EMBL" id="FQVG01000005">
    <property type="protein sequence ID" value="SHE46362.1"/>
    <property type="molecule type" value="Genomic_DNA"/>
</dbReference>
<protein>
    <submittedName>
        <fullName evidence="2">Uncharacterized protein</fullName>
    </submittedName>
</protein>
<accession>A0A1M4TPD8</accession>
<feature type="transmembrane region" description="Helical" evidence="1">
    <location>
        <begin position="64"/>
        <end position="85"/>
    </location>
</feature>
<dbReference type="AlphaFoldDB" id="A0A1M4TPD8"/>
<dbReference type="Proteomes" id="UP000184423">
    <property type="component" value="Unassembled WGS sequence"/>
</dbReference>
<keyword evidence="1" id="KW-0812">Transmembrane</keyword>
<keyword evidence="3" id="KW-1185">Reference proteome</keyword>
<reference evidence="3" key="1">
    <citation type="submission" date="2016-11" db="EMBL/GenBank/DDBJ databases">
        <authorList>
            <person name="Varghese N."/>
            <person name="Submissions S."/>
        </authorList>
    </citation>
    <scope>NUCLEOTIDE SEQUENCE [LARGE SCALE GENOMIC DNA]</scope>
    <source>
        <strain evidence="3">DSM 10124</strain>
    </source>
</reference>
<keyword evidence="1" id="KW-0472">Membrane</keyword>
<evidence type="ECO:0000256" key="1">
    <source>
        <dbReference type="SAM" id="Phobius"/>
    </source>
</evidence>
<evidence type="ECO:0000313" key="3">
    <source>
        <dbReference type="Proteomes" id="UP000184423"/>
    </source>
</evidence>
<gene>
    <name evidence="2" type="ORF">SAMN02746091_00430</name>
</gene>
<evidence type="ECO:0000313" key="2">
    <source>
        <dbReference type="EMBL" id="SHE46362.1"/>
    </source>
</evidence>
<proteinExistence type="predicted"/>